<comment type="caution">
    <text evidence="2">The sequence shown here is derived from an EMBL/GenBank/DDBJ whole genome shotgun (WGS) entry which is preliminary data.</text>
</comment>
<feature type="transmembrane region" description="Helical" evidence="1">
    <location>
        <begin position="12"/>
        <end position="31"/>
    </location>
</feature>
<accession>R7WQ27</accession>
<dbReference type="AlphaFoldDB" id="R7WQ27"/>
<dbReference type="Proteomes" id="UP000013525">
    <property type="component" value="Unassembled WGS sequence"/>
</dbReference>
<name>R7WQ27_9NOCA</name>
<protein>
    <submittedName>
        <fullName evidence="2">Uncharacterized protein</fullName>
    </submittedName>
</protein>
<keyword evidence="1" id="KW-1133">Transmembrane helix</keyword>
<organism evidence="2 3">
    <name type="scientific">Rhodococcus rhodnii LMG 5362</name>
    <dbReference type="NCBI Taxonomy" id="1273125"/>
    <lineage>
        <taxon>Bacteria</taxon>
        <taxon>Bacillati</taxon>
        <taxon>Actinomycetota</taxon>
        <taxon>Actinomycetes</taxon>
        <taxon>Mycobacteriales</taxon>
        <taxon>Nocardiaceae</taxon>
        <taxon>Rhodococcus</taxon>
    </lineage>
</organism>
<proteinExistence type="predicted"/>
<evidence type="ECO:0000313" key="3">
    <source>
        <dbReference type="Proteomes" id="UP000013525"/>
    </source>
</evidence>
<keyword evidence="1" id="KW-0472">Membrane</keyword>
<evidence type="ECO:0000256" key="1">
    <source>
        <dbReference type="SAM" id="Phobius"/>
    </source>
</evidence>
<keyword evidence="3" id="KW-1185">Reference proteome</keyword>
<reference evidence="2 3" key="1">
    <citation type="journal article" date="2013" name="Genome Announc.">
        <title>Draft Genome Sequence of Rhodococcus rhodnii Strain LMG5362, a Symbiont of Rhodnius prolixus (Hemiptera, Reduviidae, Triatominae), the Principle Vector of Trypanosoma cruzi.</title>
        <authorList>
            <person name="Pachebat J.A."/>
            <person name="van Keulen G."/>
            <person name="Whitten M.M."/>
            <person name="Girdwood S."/>
            <person name="Del Sol R."/>
            <person name="Dyson P.J."/>
            <person name="Facey P.D."/>
        </authorList>
    </citation>
    <scope>NUCLEOTIDE SEQUENCE [LARGE SCALE GENOMIC DNA]</scope>
    <source>
        <strain evidence="2 3">LMG 5362</strain>
    </source>
</reference>
<gene>
    <name evidence="2" type="ORF">Rrhod_1313</name>
</gene>
<dbReference type="EMBL" id="APMY01000043">
    <property type="protein sequence ID" value="EOM77360.1"/>
    <property type="molecule type" value="Genomic_DNA"/>
</dbReference>
<evidence type="ECO:0000313" key="2">
    <source>
        <dbReference type="EMBL" id="EOM77360.1"/>
    </source>
</evidence>
<keyword evidence="1" id="KW-0812">Transmembrane</keyword>
<sequence length="38" mass="4176">MHEPFATAMAQSIWLPAAVLVVGVVASIAFARPVRRRR</sequence>
<dbReference type="PATRIC" id="fig|1273125.3.peg.1267"/>